<organism evidence="1 2">
    <name type="scientific">Scheffersomyces spartinae</name>
    <dbReference type="NCBI Taxonomy" id="45513"/>
    <lineage>
        <taxon>Eukaryota</taxon>
        <taxon>Fungi</taxon>
        <taxon>Dikarya</taxon>
        <taxon>Ascomycota</taxon>
        <taxon>Saccharomycotina</taxon>
        <taxon>Pichiomycetes</taxon>
        <taxon>Debaryomycetaceae</taxon>
        <taxon>Scheffersomyces</taxon>
    </lineage>
</organism>
<name>A0A9P7V5L3_9ASCO</name>
<protein>
    <submittedName>
        <fullName evidence="1">Uncharacterized protein</fullName>
    </submittedName>
</protein>
<comment type="caution">
    <text evidence="1">The sequence shown here is derived from an EMBL/GenBank/DDBJ whole genome shotgun (WGS) entry which is preliminary data.</text>
</comment>
<dbReference type="Proteomes" id="UP000790833">
    <property type="component" value="Unassembled WGS sequence"/>
</dbReference>
<dbReference type="GeneID" id="66116151"/>
<proteinExistence type="predicted"/>
<dbReference type="AlphaFoldDB" id="A0A9P7V5L3"/>
<dbReference type="PANTHER" id="PTHR38698">
    <property type="entry name" value="EXPRESSED PROTEIN"/>
    <property type="match status" value="1"/>
</dbReference>
<dbReference type="Pfam" id="PF17104">
    <property type="entry name" value="YBL010C_LAA2"/>
    <property type="match status" value="1"/>
</dbReference>
<dbReference type="RefSeq" id="XP_043047364.1">
    <property type="nucleotide sequence ID" value="XM_043193527.1"/>
</dbReference>
<evidence type="ECO:0000313" key="1">
    <source>
        <dbReference type="EMBL" id="KAG7191812.1"/>
    </source>
</evidence>
<gene>
    <name evidence="1" type="ORF">KQ657_002777</name>
</gene>
<sequence>MSGSEAESDFDSDFDDFNEAVVHTTTTEVEEGTTFTEDTLSNPQLFDKRLDTLLSTLFPISANQNESRGVSRGASPDLLSDRSQQVFGQLSRLPYLLPPNWTKLKIRYNLLLRLGIPINLDELTSDGTSSSSSHNLQVDTAIIRGRRPSGSSHLDGGTHIDWDGFELPPIEAIPVEEVELIKTTTSEVLSNIELGMLNHSSEKFLLDSDMAVVDEKLAQFQHFYNQLLKLASVWMGEIASCQGEFETYETVIQSVIGYSQKLKREEILHKLQRQ</sequence>
<keyword evidence="2" id="KW-1185">Reference proteome</keyword>
<dbReference type="InterPro" id="IPR031355">
    <property type="entry name" value="YBL010C/LAA2-like"/>
</dbReference>
<dbReference type="OrthoDB" id="5378975at2759"/>
<reference evidence="1" key="1">
    <citation type="submission" date="2021-03" db="EMBL/GenBank/DDBJ databases">
        <authorList>
            <person name="Palmer J.M."/>
        </authorList>
    </citation>
    <scope>NUCLEOTIDE SEQUENCE</scope>
    <source>
        <strain evidence="1">ARV_011</strain>
    </source>
</reference>
<dbReference type="EMBL" id="JAHMUF010000023">
    <property type="protein sequence ID" value="KAG7191812.1"/>
    <property type="molecule type" value="Genomic_DNA"/>
</dbReference>
<accession>A0A9P7V5L3</accession>
<evidence type="ECO:0000313" key="2">
    <source>
        <dbReference type="Proteomes" id="UP000790833"/>
    </source>
</evidence>
<dbReference type="PANTHER" id="PTHR38698:SF1">
    <property type="entry name" value="FUNGAL PROTEIN"/>
    <property type="match status" value="1"/>
</dbReference>